<sequence length="196" mass="22091">MSSSDTSDDESSHLLREAVDTEFINDGMFKSTNTKKNGKITEDKISKNIDGDIKNLPSLRPNKNEDDQFNTLDVTPHFQNYVAKQLTKILDEQLNKTLEHNVEENTNGKRKRKGGIRLLSDSKKLIKVIKPSAVSSFKTEVVSKNSDSDNETKCTEAAVNPEDILNKKDVKNWSTRSKAPVFRYKKSKDGVLTSIE</sequence>
<dbReference type="OrthoDB" id="8196889at2759"/>
<accession>A0A8K0GC80</accession>
<keyword evidence="8" id="KW-1185">Reference proteome</keyword>
<dbReference type="AlphaFoldDB" id="A0A8K0GC80"/>
<proteinExistence type="inferred from homology"/>
<evidence type="ECO:0000256" key="6">
    <source>
        <dbReference type="ARBA" id="ARBA00023242"/>
    </source>
</evidence>
<reference evidence="7" key="1">
    <citation type="submission" date="2019-08" db="EMBL/GenBank/DDBJ databases">
        <title>The genome of the North American firefly Photinus pyralis.</title>
        <authorList>
            <consortium name="Photinus pyralis genome working group"/>
            <person name="Fallon T.R."/>
            <person name="Sander Lower S.E."/>
            <person name="Weng J.-K."/>
        </authorList>
    </citation>
    <scope>NUCLEOTIDE SEQUENCE</scope>
    <source>
        <strain evidence="7">TRF0915ILg1</strain>
        <tissue evidence="7">Whole body</tissue>
    </source>
</reference>
<keyword evidence="4" id="KW-0217">Developmental protein</keyword>
<comment type="subcellular location">
    <subcellularLocation>
        <location evidence="1">Nucleus envelope</location>
    </subcellularLocation>
</comment>
<dbReference type="GO" id="GO:0016055">
    <property type="term" value="P:Wnt signaling pathway"/>
    <property type="evidence" value="ECO:0007669"/>
    <property type="project" value="UniProtKB-KW"/>
</dbReference>
<keyword evidence="5" id="KW-0879">Wnt signaling pathway</keyword>
<evidence type="ECO:0000256" key="5">
    <source>
        <dbReference type="ARBA" id="ARBA00022687"/>
    </source>
</evidence>
<dbReference type="PANTHER" id="PTHR14482:SF0">
    <property type="entry name" value="PROTEIN CUSTOS"/>
    <property type="match status" value="1"/>
</dbReference>
<evidence type="ECO:0000256" key="2">
    <source>
        <dbReference type="ARBA" id="ARBA00008632"/>
    </source>
</evidence>
<dbReference type="Pfam" id="PF23999">
    <property type="entry name" value="CUSTOS"/>
    <property type="match status" value="1"/>
</dbReference>
<comment type="caution">
    <text evidence="7">The sequence shown here is derived from an EMBL/GenBank/DDBJ whole genome shotgun (WGS) entry which is preliminary data.</text>
</comment>
<name>A0A8K0GC80_IGNLU</name>
<dbReference type="InterPro" id="IPR026694">
    <property type="entry name" value="CUSTOS"/>
</dbReference>
<evidence type="ECO:0000313" key="8">
    <source>
        <dbReference type="Proteomes" id="UP000801492"/>
    </source>
</evidence>
<organism evidence="7 8">
    <name type="scientific">Ignelater luminosus</name>
    <name type="common">Cucubano</name>
    <name type="synonym">Pyrophorus luminosus</name>
    <dbReference type="NCBI Taxonomy" id="2038154"/>
    <lineage>
        <taxon>Eukaryota</taxon>
        <taxon>Metazoa</taxon>
        <taxon>Ecdysozoa</taxon>
        <taxon>Arthropoda</taxon>
        <taxon>Hexapoda</taxon>
        <taxon>Insecta</taxon>
        <taxon>Pterygota</taxon>
        <taxon>Neoptera</taxon>
        <taxon>Endopterygota</taxon>
        <taxon>Coleoptera</taxon>
        <taxon>Polyphaga</taxon>
        <taxon>Elateriformia</taxon>
        <taxon>Elateroidea</taxon>
        <taxon>Elateridae</taxon>
        <taxon>Agrypninae</taxon>
        <taxon>Pyrophorini</taxon>
        <taxon>Ignelater</taxon>
    </lineage>
</organism>
<gene>
    <name evidence="7" type="ORF">ILUMI_06790</name>
</gene>
<evidence type="ECO:0000313" key="7">
    <source>
        <dbReference type="EMBL" id="KAF2899385.1"/>
    </source>
</evidence>
<evidence type="ECO:0000256" key="3">
    <source>
        <dbReference type="ARBA" id="ARBA00013465"/>
    </source>
</evidence>
<evidence type="ECO:0000256" key="1">
    <source>
        <dbReference type="ARBA" id="ARBA00004259"/>
    </source>
</evidence>
<evidence type="ECO:0000256" key="4">
    <source>
        <dbReference type="ARBA" id="ARBA00022473"/>
    </source>
</evidence>
<dbReference type="GO" id="GO:0005635">
    <property type="term" value="C:nuclear envelope"/>
    <property type="evidence" value="ECO:0007669"/>
    <property type="project" value="UniProtKB-SubCell"/>
</dbReference>
<comment type="similarity">
    <text evidence="2">Belongs to the CUSTOS family.</text>
</comment>
<dbReference type="Proteomes" id="UP000801492">
    <property type="component" value="Unassembled WGS sequence"/>
</dbReference>
<dbReference type="PANTHER" id="PTHR14482">
    <property type="entry name" value="CHROMOSOME 12 ORF 43 HOMOLOG"/>
    <property type="match status" value="1"/>
</dbReference>
<keyword evidence="6" id="KW-0539">Nucleus</keyword>
<protein>
    <recommendedName>
        <fullName evidence="3">Protein CUSTOS</fullName>
    </recommendedName>
</protein>
<dbReference type="EMBL" id="VTPC01002836">
    <property type="protein sequence ID" value="KAF2899385.1"/>
    <property type="molecule type" value="Genomic_DNA"/>
</dbReference>